<organism evidence="1 2">
    <name type="scientific">Gossypium klotzschianum</name>
    <dbReference type="NCBI Taxonomy" id="34286"/>
    <lineage>
        <taxon>Eukaryota</taxon>
        <taxon>Viridiplantae</taxon>
        <taxon>Streptophyta</taxon>
        <taxon>Embryophyta</taxon>
        <taxon>Tracheophyta</taxon>
        <taxon>Spermatophyta</taxon>
        <taxon>Magnoliopsida</taxon>
        <taxon>eudicotyledons</taxon>
        <taxon>Gunneridae</taxon>
        <taxon>Pentapetalae</taxon>
        <taxon>rosids</taxon>
        <taxon>malvids</taxon>
        <taxon>Malvales</taxon>
        <taxon>Malvaceae</taxon>
        <taxon>Malvoideae</taxon>
        <taxon>Gossypium</taxon>
    </lineage>
</organism>
<proteinExistence type="predicted"/>
<reference evidence="1 2" key="1">
    <citation type="journal article" date="2019" name="Genome Biol. Evol.">
        <title>Insights into the evolution of the New World diploid cottons (Gossypium, subgenus Houzingenia) based on genome sequencing.</title>
        <authorList>
            <person name="Grover C.E."/>
            <person name="Arick M.A. 2nd"/>
            <person name="Thrash A."/>
            <person name="Conover J.L."/>
            <person name="Sanders W.S."/>
            <person name="Peterson D.G."/>
            <person name="Frelichowski J.E."/>
            <person name="Scheffler J.A."/>
            <person name="Scheffler B.E."/>
            <person name="Wendel J.F."/>
        </authorList>
    </citation>
    <scope>NUCLEOTIDE SEQUENCE [LARGE SCALE GENOMIC DNA]</scope>
    <source>
        <strain evidence="1">57</strain>
        <tissue evidence="1">Leaf</tissue>
    </source>
</reference>
<dbReference type="EMBL" id="JABFAB010000013">
    <property type="protein sequence ID" value="MBA0667709.1"/>
    <property type="molecule type" value="Genomic_DNA"/>
</dbReference>
<dbReference type="AlphaFoldDB" id="A0A7J8VZ51"/>
<comment type="caution">
    <text evidence="1">The sequence shown here is derived from an EMBL/GenBank/DDBJ whole genome shotgun (WGS) entry which is preliminary data.</text>
</comment>
<protein>
    <submittedName>
        <fullName evidence="1">Uncharacterized protein</fullName>
    </submittedName>
</protein>
<dbReference type="OrthoDB" id="10547880at2759"/>
<dbReference type="PANTHER" id="PTHR33710:SF77">
    <property type="entry name" value="DNASE I-LIKE SUPERFAMILY PROTEIN"/>
    <property type="match status" value="1"/>
</dbReference>
<sequence>MVVKLNNAVLDTRKHSAVTFKEINDQNRGSLGGGEGHTDGYDKIFVSKGCDPGVKDGQICNGMRLNRTIRDLGNIEPISAQLNTKAGKVSGSPSEMLLDKSRNFKNVKFPRTFQEYNKEYKPDIVSLLETRASGDKFDRVISKIWALRVPLLPGTGGIFERLDRVIGNFAWGNGFPHYSVTHLPRLKSDHRPLLLSLRPNVNMPRGHPFRLDHSDVLFWGKKVSKEEIKVALFDMTHLKAPGSDGFNALFIKINGTWLVVPFVSGFKRSSLDMSLIKS</sequence>
<evidence type="ECO:0000313" key="2">
    <source>
        <dbReference type="Proteomes" id="UP000593573"/>
    </source>
</evidence>
<name>A0A7J8VZ51_9ROSI</name>
<gene>
    <name evidence="1" type="ORF">Goklo_000764</name>
</gene>
<keyword evidence="2" id="KW-1185">Reference proteome</keyword>
<accession>A0A7J8VZ51</accession>
<evidence type="ECO:0000313" key="1">
    <source>
        <dbReference type="EMBL" id="MBA0667709.1"/>
    </source>
</evidence>
<dbReference type="PANTHER" id="PTHR33710">
    <property type="entry name" value="BNAC02G09200D PROTEIN"/>
    <property type="match status" value="1"/>
</dbReference>
<dbReference type="Proteomes" id="UP000593573">
    <property type="component" value="Unassembled WGS sequence"/>
</dbReference>